<evidence type="ECO:0000313" key="1">
    <source>
        <dbReference type="EMBL" id="MBE0457955.1"/>
    </source>
</evidence>
<name>A0ABR9FM94_9GAMM</name>
<gene>
    <name evidence="1" type="ORF">EI167_10935</name>
</gene>
<evidence type="ECO:0000313" key="2">
    <source>
        <dbReference type="Proteomes" id="UP000707245"/>
    </source>
</evidence>
<evidence type="ECO:0008006" key="3">
    <source>
        <dbReference type="Google" id="ProtNLM"/>
    </source>
</evidence>
<sequence>KQYKIINLCQGKVHDLALRVTLIGAVLVSAQALAWWNNDMTLQDTKQLTLDTQSLTALNVEVGAGFLTIVGTETDSITVKAEIYQYEAHKNYCLNLAKQGTAAKLTANNCNNSNDQQTRIDLTVSIPKAFTLDITDGSGAIAIENTATTTIHDGSGEIQVRNIAGDLDIEDGSGAIEARNITGNVNIHDGSGSIELLNSEQNVKISDGSGSIYVKNTQGDVSISDGSGGITVDKAASFTLLSDGSGSVTVNNVPKQNL</sequence>
<dbReference type="EMBL" id="RRZA01000029">
    <property type="protein sequence ID" value="MBE0457955.1"/>
    <property type="molecule type" value="Genomic_DNA"/>
</dbReference>
<protein>
    <recommendedName>
        <fullName evidence="3">Adhesin domain-containing protein</fullName>
    </recommendedName>
</protein>
<reference evidence="1 2" key="1">
    <citation type="submission" date="2020-07" db="EMBL/GenBank/DDBJ databases">
        <title>Halophilic bacteria isolated from french cheeses.</title>
        <authorList>
            <person name="Kothe C.I."/>
            <person name="Farah-Kraiem B."/>
            <person name="Renault P."/>
            <person name="Dridi B."/>
        </authorList>
    </citation>
    <scope>NUCLEOTIDE SEQUENCE [LARGE SCALE GENOMIC DNA]</scope>
    <source>
        <strain evidence="1 2">FME14</strain>
    </source>
</reference>
<organism evidence="1 2">
    <name type="scientific">Pseudoalteromonas prydzensis</name>
    <dbReference type="NCBI Taxonomy" id="182141"/>
    <lineage>
        <taxon>Bacteria</taxon>
        <taxon>Pseudomonadati</taxon>
        <taxon>Pseudomonadota</taxon>
        <taxon>Gammaproteobacteria</taxon>
        <taxon>Alteromonadales</taxon>
        <taxon>Pseudoalteromonadaceae</taxon>
        <taxon>Pseudoalteromonas</taxon>
    </lineage>
</organism>
<accession>A0ABR9FM94</accession>
<comment type="caution">
    <text evidence="1">The sequence shown here is derived from an EMBL/GenBank/DDBJ whole genome shotgun (WGS) entry which is preliminary data.</text>
</comment>
<proteinExistence type="predicted"/>
<dbReference type="RefSeq" id="WP_192541761.1">
    <property type="nucleotide sequence ID" value="NZ_JBQDLW010000077.1"/>
</dbReference>
<dbReference type="Proteomes" id="UP000707245">
    <property type="component" value="Unassembled WGS sequence"/>
</dbReference>
<feature type="non-terminal residue" evidence="1">
    <location>
        <position position="1"/>
    </location>
</feature>
<keyword evidence="2" id="KW-1185">Reference proteome</keyword>